<keyword evidence="3" id="KW-0336">GPI-anchor</keyword>
<comment type="caution">
    <text evidence="13">The sequence shown here is derived from an EMBL/GenBank/DDBJ whole genome shotgun (WGS) entry which is preliminary data.</text>
</comment>
<evidence type="ECO:0000256" key="7">
    <source>
        <dbReference type="ARBA" id="ARBA00023180"/>
    </source>
</evidence>
<keyword evidence="7" id="KW-0325">Glycoprotein</keyword>
<feature type="transmembrane region" description="Helical" evidence="11">
    <location>
        <begin position="45"/>
        <end position="64"/>
    </location>
</feature>
<keyword evidence="6 11" id="KW-0472">Membrane</keyword>
<reference evidence="13 14" key="1">
    <citation type="journal article" date="2019" name="Nat. Plants">
        <title>Genome sequencing of Musa balbisiana reveals subgenome evolution and function divergence in polyploid bananas.</title>
        <authorList>
            <person name="Yao X."/>
        </authorList>
    </citation>
    <scope>NUCLEOTIDE SEQUENCE [LARGE SCALE GENOMIC DNA]</scope>
    <source>
        <strain evidence="14">cv. DH-PKW</strain>
        <tissue evidence="13">Leaves</tissue>
    </source>
</reference>
<keyword evidence="5" id="KW-0654">Proteoglycan</keyword>
<dbReference type="AlphaFoldDB" id="A0A4S8KH00"/>
<evidence type="ECO:0000256" key="6">
    <source>
        <dbReference type="ARBA" id="ARBA00023136"/>
    </source>
</evidence>
<dbReference type="PANTHER" id="PTHR34114:SF11">
    <property type="entry name" value="ARABINOGALACTAN PROTEIN 13-RELATED"/>
    <property type="match status" value="1"/>
</dbReference>
<evidence type="ECO:0000256" key="5">
    <source>
        <dbReference type="ARBA" id="ARBA00022974"/>
    </source>
</evidence>
<evidence type="ECO:0000256" key="9">
    <source>
        <dbReference type="ARBA" id="ARBA00023288"/>
    </source>
</evidence>
<evidence type="ECO:0000256" key="8">
    <source>
        <dbReference type="ARBA" id="ARBA00023278"/>
    </source>
</evidence>
<keyword evidence="8" id="KW-0379">Hydroxylation</keyword>
<keyword evidence="11" id="KW-1133">Transmembrane helix</keyword>
<organism evidence="13 14">
    <name type="scientific">Musa balbisiana</name>
    <name type="common">Banana</name>
    <dbReference type="NCBI Taxonomy" id="52838"/>
    <lineage>
        <taxon>Eukaryota</taxon>
        <taxon>Viridiplantae</taxon>
        <taxon>Streptophyta</taxon>
        <taxon>Embryophyta</taxon>
        <taxon>Tracheophyta</taxon>
        <taxon>Spermatophyta</taxon>
        <taxon>Magnoliopsida</taxon>
        <taxon>Liliopsida</taxon>
        <taxon>Zingiberales</taxon>
        <taxon>Musaceae</taxon>
        <taxon>Musa</taxon>
    </lineage>
</organism>
<keyword evidence="14" id="KW-1185">Reference proteome</keyword>
<dbReference type="InterPro" id="IPR039281">
    <property type="entry name" value="AGP3/12/13/14/21"/>
</dbReference>
<evidence type="ECO:0000256" key="3">
    <source>
        <dbReference type="ARBA" id="ARBA00022622"/>
    </source>
</evidence>
<keyword evidence="9" id="KW-0449">Lipoprotein</keyword>
<evidence type="ECO:0000313" key="13">
    <source>
        <dbReference type="EMBL" id="THU74644.1"/>
    </source>
</evidence>
<evidence type="ECO:0000256" key="4">
    <source>
        <dbReference type="ARBA" id="ARBA00022729"/>
    </source>
</evidence>
<feature type="chain" id="PRO_5020437791" evidence="12">
    <location>
        <begin position="30"/>
        <end position="65"/>
    </location>
</feature>
<dbReference type="GO" id="GO:0098552">
    <property type="term" value="C:side of membrane"/>
    <property type="evidence" value="ECO:0007669"/>
    <property type="project" value="UniProtKB-KW"/>
</dbReference>
<protein>
    <submittedName>
        <fullName evidence="13">Uncharacterized protein</fullName>
    </submittedName>
</protein>
<comment type="subcellular location">
    <subcellularLocation>
        <location evidence="10">Endomembrane system</location>
        <topology evidence="10">Lipid-anchor</topology>
    </subcellularLocation>
    <subcellularLocation>
        <location evidence="1">Membrane</location>
        <topology evidence="1">Lipid-anchor</topology>
        <topology evidence="1">GPI-anchor</topology>
    </subcellularLocation>
</comment>
<dbReference type="EMBL" id="PYDT01000001">
    <property type="protein sequence ID" value="THU74644.1"/>
    <property type="molecule type" value="Genomic_DNA"/>
</dbReference>
<name>A0A4S8KH00_MUSBA</name>
<evidence type="ECO:0000313" key="14">
    <source>
        <dbReference type="Proteomes" id="UP000317650"/>
    </source>
</evidence>
<evidence type="ECO:0000256" key="11">
    <source>
        <dbReference type="SAM" id="Phobius"/>
    </source>
</evidence>
<evidence type="ECO:0000256" key="12">
    <source>
        <dbReference type="SAM" id="SignalP"/>
    </source>
</evidence>
<evidence type="ECO:0000256" key="1">
    <source>
        <dbReference type="ARBA" id="ARBA00004589"/>
    </source>
</evidence>
<dbReference type="PANTHER" id="PTHR34114">
    <property type="entry name" value="ARABINOGALACTAN PEPTIDE 1"/>
    <property type="match status" value="1"/>
</dbReference>
<evidence type="ECO:0000256" key="10">
    <source>
        <dbReference type="ARBA" id="ARBA00037868"/>
    </source>
</evidence>
<gene>
    <name evidence="13" type="ORF">C4D60_Mb04t35570</name>
</gene>
<proteinExistence type="inferred from homology"/>
<evidence type="ECO:0000256" key="2">
    <source>
        <dbReference type="ARBA" id="ARBA00005835"/>
    </source>
</evidence>
<dbReference type="GO" id="GO:0012505">
    <property type="term" value="C:endomembrane system"/>
    <property type="evidence" value="ECO:0007669"/>
    <property type="project" value="UniProtKB-SubCell"/>
</dbReference>
<feature type="signal peptide" evidence="12">
    <location>
        <begin position="1"/>
        <end position="29"/>
    </location>
</feature>
<dbReference type="Proteomes" id="UP000317650">
    <property type="component" value="Chromosome 4"/>
</dbReference>
<keyword evidence="11" id="KW-0812">Transmembrane</keyword>
<keyword evidence="4 12" id="KW-0732">Signal</keyword>
<sequence>MEAGLKHRLFAVAVMAVVAASSLVEKAVAADAPAPGPSSGAAATLAAPAAVLASLSALVVGYFVC</sequence>
<comment type="similarity">
    <text evidence="2">Belongs to the AG-peptide AGP family.</text>
</comment>
<accession>A0A4S8KH00</accession>